<dbReference type="RefSeq" id="WP_034837478.1">
    <property type="nucleotide sequence ID" value="NZ_JANX01000149.1"/>
</dbReference>
<sequence>MRALKILAEIVGLAVAGFALAAVVLAWRLSSGPLEIDFLTPYVEQAISDSNATVEIDALALRWDGFQRPVVLAARGLRVRQKGGTLIAVIPESSADVSMPRLLRGIVAPLRIDLIRPHLRVTRTEAGDFSFGLGESEAAEGGPSTPAEGAPTRDVVKDLLAALDTRIGSEDNPIASLTRLTLVDGSVRIDDRMLGRSWIAPKASADLRRTGTGVEGQAALSVVSGGRTAQLGAEIRYLRATRSGQATVTFGNVIPAALTRISPVLAPLEAIESPVSGRLEADFDSRFQPTGGRFSLTSVDTRLLLPPLWTAPFSAARASLSGSVDLAKRRLTLDDFTIDLGGPKISLSGQVDAAGDAIDVMTVGAVTGMPVDLLDSLWPPGVPSGLHDWIAANLHDGVIDRTEFSLQARAPLSNPQAVTLVAADGTMQARDLTVTYFKGLPPITGLNAAASFNQSTMRIATAGGALQDIVLQPSDITITGLDLHDQVIDIDARVEGPVKTIMSVLDTPRLGYARKVGLVPDRMSGRAAARLRFGFSLLAELPFEAVRMGVEGTLSDVGIGGVKPGYDLAGTDARLTLDKAGMTLAGKGQVNTVPVAFSWHEAFDDSAVQTRVSAQASLTPAAREALKIPAIGPVDGTIGTDLDYAKRSGGMATLDAKLDLTEARIAIDPIGWVKPTGGRANATVSLALAGERVSKVSQFSVSGGDITASGSADFTRDGSLSQLSIASFRQGPNDVKGQVEVLGPDSYRLALTGSHLDVSGILEQRRAARDKPATDTGPADPAPGPQIDATFDVAELSFGDKRSLKAVHGRAVGRTTNLQDVTLAAQLPGGRPMDLRLTPQQGQPDRQILTVRSEDAGETLRIFDIADNITGGSLLATGTRNGVTGAIDGQLDARGFVLRDAPGMARLLAATSPSGLQDLFGTSGLTFNRLDADFTYAAVQRRITLKQGRGAGGDLGLAFDGVIDLRAETIDLAGTIVPIYHINSVISSIPLIGDILTGGAGGGLFAFTYTIRGTFADPSVSVNPLSVLAPGFLRRLFFEETPSSGDGTPRPAAPPRPPPSSRDRQR</sequence>
<dbReference type="OrthoDB" id="7161641at2"/>
<dbReference type="Proteomes" id="UP000029995">
    <property type="component" value="Unassembled WGS sequence"/>
</dbReference>
<dbReference type="InterPro" id="IPR025263">
    <property type="entry name" value="YhdP_central"/>
</dbReference>
<reference evidence="3 4" key="1">
    <citation type="submission" date="2014-01" db="EMBL/GenBank/DDBJ databases">
        <title>Genome sequence determination for a cystic fibrosis isolate, Inquilinus limosus.</title>
        <authorList>
            <person name="Pino M."/>
            <person name="Di Conza J."/>
            <person name="Gutkind G."/>
        </authorList>
    </citation>
    <scope>NUCLEOTIDE SEQUENCE [LARGE SCALE GENOMIC DNA]</scope>
    <source>
        <strain evidence="3 4">MP06</strain>
    </source>
</reference>
<dbReference type="EMBL" id="JANX01000149">
    <property type="protein sequence ID" value="KGM33781.1"/>
    <property type="molecule type" value="Genomic_DNA"/>
</dbReference>
<evidence type="ECO:0000313" key="3">
    <source>
        <dbReference type="EMBL" id="KGM33781.1"/>
    </source>
</evidence>
<feature type="region of interest" description="Disordered" evidence="1">
    <location>
        <begin position="766"/>
        <end position="786"/>
    </location>
</feature>
<protein>
    <recommendedName>
        <fullName evidence="2">YhdP central domain-containing protein</fullName>
    </recommendedName>
</protein>
<evidence type="ECO:0000256" key="1">
    <source>
        <dbReference type="SAM" id="MobiDB-lite"/>
    </source>
</evidence>
<organism evidence="3 4">
    <name type="scientific">Inquilinus limosus MP06</name>
    <dbReference type="NCBI Taxonomy" id="1398085"/>
    <lineage>
        <taxon>Bacteria</taxon>
        <taxon>Pseudomonadati</taxon>
        <taxon>Pseudomonadota</taxon>
        <taxon>Alphaproteobacteria</taxon>
        <taxon>Rhodospirillales</taxon>
        <taxon>Rhodospirillaceae</taxon>
        <taxon>Inquilinus</taxon>
    </lineage>
</organism>
<comment type="caution">
    <text evidence="3">The sequence shown here is derived from an EMBL/GenBank/DDBJ whole genome shotgun (WGS) entry which is preliminary data.</text>
</comment>
<feature type="domain" description="YhdP central" evidence="2">
    <location>
        <begin position="286"/>
        <end position="811"/>
    </location>
</feature>
<dbReference type="AlphaFoldDB" id="A0A0A0D517"/>
<accession>A0A0A0D517</accession>
<dbReference type="Pfam" id="PF13116">
    <property type="entry name" value="YhdP"/>
    <property type="match status" value="1"/>
</dbReference>
<feature type="compositionally biased region" description="Pro residues" evidence="1">
    <location>
        <begin position="1051"/>
        <end position="1060"/>
    </location>
</feature>
<gene>
    <name evidence="3" type="ORF">P409_13915</name>
</gene>
<proteinExistence type="predicted"/>
<feature type="region of interest" description="Disordered" evidence="1">
    <location>
        <begin position="1040"/>
        <end position="1066"/>
    </location>
</feature>
<evidence type="ECO:0000259" key="2">
    <source>
        <dbReference type="Pfam" id="PF13116"/>
    </source>
</evidence>
<name>A0A0A0D517_9PROT</name>
<evidence type="ECO:0000313" key="4">
    <source>
        <dbReference type="Proteomes" id="UP000029995"/>
    </source>
</evidence>